<reference evidence="1" key="1">
    <citation type="journal article" date="2020" name="Nature">
        <title>Giant virus diversity and host interactions through global metagenomics.</title>
        <authorList>
            <person name="Schulz F."/>
            <person name="Roux S."/>
            <person name="Paez-Espino D."/>
            <person name="Jungbluth S."/>
            <person name="Walsh D.A."/>
            <person name="Denef V.J."/>
            <person name="McMahon K.D."/>
            <person name="Konstantinidis K.T."/>
            <person name="Eloe-Fadrosh E.A."/>
            <person name="Kyrpides N.C."/>
            <person name="Woyke T."/>
        </authorList>
    </citation>
    <scope>NUCLEOTIDE SEQUENCE</scope>
    <source>
        <strain evidence="1">GVMAG-M-3300023174-207</strain>
    </source>
</reference>
<organism evidence="1">
    <name type="scientific">viral metagenome</name>
    <dbReference type="NCBI Taxonomy" id="1070528"/>
    <lineage>
        <taxon>unclassified sequences</taxon>
        <taxon>metagenomes</taxon>
        <taxon>organismal metagenomes</taxon>
    </lineage>
</organism>
<protein>
    <submittedName>
        <fullName evidence="1">Uncharacterized protein</fullName>
    </submittedName>
</protein>
<evidence type="ECO:0000313" key="1">
    <source>
        <dbReference type="EMBL" id="QHT16862.1"/>
    </source>
</evidence>
<sequence length="158" mass="17669">MSISIVNYSEKAIAVFGNTKDIKDHLSALGGKFNPSLKQNDERVPGWVFPTSKKEEVRKIITAFSQGTLGEPPKKVEKPSSASSVTENFTISKEMFLSLVSRIEKLEAELEISKKTIEKLAPSSHPVDKVKLKFSSNEELYDEEEPKVYKSLFKSKSS</sequence>
<name>A0A6C0DKI4_9ZZZZ</name>
<proteinExistence type="predicted"/>
<dbReference type="AlphaFoldDB" id="A0A6C0DKI4"/>
<accession>A0A6C0DKI4</accession>
<dbReference type="EMBL" id="MN739627">
    <property type="protein sequence ID" value="QHT16862.1"/>
    <property type="molecule type" value="Genomic_DNA"/>
</dbReference>